<dbReference type="EMBL" id="LXQA010153395">
    <property type="protein sequence ID" value="MCI26456.1"/>
    <property type="molecule type" value="Genomic_DNA"/>
</dbReference>
<organism evidence="2 3">
    <name type="scientific">Trifolium medium</name>
    <dbReference type="NCBI Taxonomy" id="97028"/>
    <lineage>
        <taxon>Eukaryota</taxon>
        <taxon>Viridiplantae</taxon>
        <taxon>Streptophyta</taxon>
        <taxon>Embryophyta</taxon>
        <taxon>Tracheophyta</taxon>
        <taxon>Spermatophyta</taxon>
        <taxon>Magnoliopsida</taxon>
        <taxon>eudicotyledons</taxon>
        <taxon>Gunneridae</taxon>
        <taxon>Pentapetalae</taxon>
        <taxon>rosids</taxon>
        <taxon>fabids</taxon>
        <taxon>Fabales</taxon>
        <taxon>Fabaceae</taxon>
        <taxon>Papilionoideae</taxon>
        <taxon>50 kb inversion clade</taxon>
        <taxon>NPAAA clade</taxon>
        <taxon>Hologalegina</taxon>
        <taxon>IRL clade</taxon>
        <taxon>Trifolieae</taxon>
        <taxon>Trifolium</taxon>
    </lineage>
</organism>
<sequence length="125" mass="13333">LCNTKATSKQALLLHAEGKKHGAKARAFHASQQPPVQTDKPAPDAKDAVETASNGTAKDDKNAEQPKLQESSEKNNLKPGSEVSSEKKKRKLETLEGGLIKKCKNGTSVDTENGEVIQGEKAGEK</sequence>
<feature type="non-terminal residue" evidence="2">
    <location>
        <position position="125"/>
    </location>
</feature>
<dbReference type="Proteomes" id="UP000265520">
    <property type="component" value="Unassembled WGS sequence"/>
</dbReference>
<name>A0A392QSF6_9FABA</name>
<feature type="region of interest" description="Disordered" evidence="1">
    <location>
        <begin position="18"/>
        <end position="125"/>
    </location>
</feature>
<dbReference type="AlphaFoldDB" id="A0A392QSF6"/>
<accession>A0A392QSF6</accession>
<evidence type="ECO:0000313" key="2">
    <source>
        <dbReference type="EMBL" id="MCI26456.1"/>
    </source>
</evidence>
<feature type="non-terminal residue" evidence="2">
    <location>
        <position position="1"/>
    </location>
</feature>
<keyword evidence="3" id="KW-1185">Reference proteome</keyword>
<comment type="caution">
    <text evidence="2">The sequence shown here is derived from an EMBL/GenBank/DDBJ whole genome shotgun (WGS) entry which is preliminary data.</text>
</comment>
<proteinExistence type="predicted"/>
<reference evidence="2 3" key="1">
    <citation type="journal article" date="2018" name="Front. Plant Sci.">
        <title>Red Clover (Trifolium pratense) and Zigzag Clover (T. medium) - A Picture of Genomic Similarities and Differences.</title>
        <authorList>
            <person name="Dluhosova J."/>
            <person name="Istvanek J."/>
            <person name="Nedelnik J."/>
            <person name="Repkova J."/>
        </authorList>
    </citation>
    <scope>NUCLEOTIDE SEQUENCE [LARGE SCALE GENOMIC DNA]</scope>
    <source>
        <strain evidence="3">cv. 10/8</strain>
        <tissue evidence="2">Leaf</tissue>
    </source>
</reference>
<evidence type="ECO:0000313" key="3">
    <source>
        <dbReference type="Proteomes" id="UP000265520"/>
    </source>
</evidence>
<evidence type="ECO:0000256" key="1">
    <source>
        <dbReference type="SAM" id="MobiDB-lite"/>
    </source>
</evidence>
<protein>
    <submittedName>
        <fullName evidence="2">Zinc ion-binding protein</fullName>
    </submittedName>
</protein>